<dbReference type="PANTHER" id="PTHR44167:SF24">
    <property type="entry name" value="SERINE_THREONINE-PROTEIN KINASE CHK2"/>
    <property type="match status" value="1"/>
</dbReference>
<gene>
    <name evidence="3" type="ORF">C9374_013505</name>
</gene>
<feature type="region of interest" description="Disordered" evidence="1">
    <location>
        <begin position="265"/>
        <end position="346"/>
    </location>
</feature>
<dbReference type="PROSITE" id="PS00108">
    <property type="entry name" value="PROTEIN_KINASE_ST"/>
    <property type="match status" value="1"/>
</dbReference>
<dbReference type="PANTHER" id="PTHR44167">
    <property type="entry name" value="OVARIAN-SPECIFIC SERINE/THREONINE-PROTEIN KINASE LOK-RELATED"/>
    <property type="match status" value="1"/>
</dbReference>
<feature type="region of interest" description="Disordered" evidence="1">
    <location>
        <begin position="543"/>
        <end position="570"/>
    </location>
</feature>
<proteinExistence type="predicted"/>
<dbReference type="SUPFAM" id="SSF56112">
    <property type="entry name" value="Protein kinase-like (PK-like)"/>
    <property type="match status" value="1"/>
</dbReference>
<evidence type="ECO:0000256" key="1">
    <source>
        <dbReference type="SAM" id="MobiDB-lite"/>
    </source>
</evidence>
<feature type="compositionally biased region" description="Low complexity" evidence="1">
    <location>
        <begin position="207"/>
        <end position="243"/>
    </location>
</feature>
<dbReference type="InterPro" id="IPR008271">
    <property type="entry name" value="Ser/Thr_kinase_AS"/>
</dbReference>
<dbReference type="GO" id="GO:0005634">
    <property type="term" value="C:nucleus"/>
    <property type="evidence" value="ECO:0007669"/>
    <property type="project" value="TreeGrafter"/>
</dbReference>
<dbReference type="GO" id="GO:0005737">
    <property type="term" value="C:cytoplasm"/>
    <property type="evidence" value="ECO:0007669"/>
    <property type="project" value="TreeGrafter"/>
</dbReference>
<dbReference type="EMBL" id="PYSW02000006">
    <property type="protein sequence ID" value="KAG2392020.1"/>
    <property type="molecule type" value="Genomic_DNA"/>
</dbReference>
<evidence type="ECO:0000313" key="3">
    <source>
        <dbReference type="EMBL" id="KAG2392020.1"/>
    </source>
</evidence>
<evidence type="ECO:0000259" key="2">
    <source>
        <dbReference type="PROSITE" id="PS50011"/>
    </source>
</evidence>
<dbReference type="InterPro" id="IPR011009">
    <property type="entry name" value="Kinase-like_dom_sf"/>
</dbReference>
<dbReference type="Gene3D" id="1.10.510.10">
    <property type="entry name" value="Transferase(Phosphotransferase) domain 1"/>
    <property type="match status" value="3"/>
</dbReference>
<feature type="compositionally biased region" description="Polar residues" evidence="1">
    <location>
        <begin position="461"/>
        <end position="476"/>
    </location>
</feature>
<dbReference type="GO" id="GO:0004674">
    <property type="term" value="F:protein serine/threonine kinase activity"/>
    <property type="evidence" value="ECO:0007669"/>
    <property type="project" value="TreeGrafter"/>
</dbReference>
<dbReference type="PROSITE" id="PS50011">
    <property type="entry name" value="PROTEIN_KINASE_DOM"/>
    <property type="match status" value="1"/>
</dbReference>
<evidence type="ECO:0000313" key="4">
    <source>
        <dbReference type="Proteomes" id="UP000816034"/>
    </source>
</evidence>
<dbReference type="GO" id="GO:0044773">
    <property type="term" value="P:mitotic DNA damage checkpoint signaling"/>
    <property type="evidence" value="ECO:0007669"/>
    <property type="project" value="TreeGrafter"/>
</dbReference>
<accession>A0AA88KVP5</accession>
<feature type="region of interest" description="Disordered" evidence="1">
    <location>
        <begin position="1"/>
        <end position="122"/>
    </location>
</feature>
<feature type="compositionally biased region" description="Basic residues" evidence="1">
    <location>
        <begin position="98"/>
        <end position="107"/>
    </location>
</feature>
<dbReference type="InterPro" id="IPR000719">
    <property type="entry name" value="Prot_kinase_dom"/>
</dbReference>
<dbReference type="GO" id="GO:0005524">
    <property type="term" value="F:ATP binding"/>
    <property type="evidence" value="ECO:0007669"/>
    <property type="project" value="InterPro"/>
</dbReference>
<feature type="compositionally biased region" description="Low complexity" evidence="1">
    <location>
        <begin position="544"/>
        <end position="570"/>
    </location>
</feature>
<feature type="compositionally biased region" description="Low complexity" evidence="1">
    <location>
        <begin position="81"/>
        <end position="97"/>
    </location>
</feature>
<feature type="compositionally biased region" description="Low complexity" evidence="1">
    <location>
        <begin position="33"/>
        <end position="72"/>
    </location>
</feature>
<feature type="compositionally biased region" description="Low complexity" evidence="1">
    <location>
        <begin position="450"/>
        <end position="460"/>
    </location>
</feature>
<keyword evidence="4" id="KW-1185">Reference proteome</keyword>
<sequence>MKFKWSSCLGDHNNPSSHTSSSTHQRILSYPPTNSSGTTNNNNNNSLQQHPSSSTTPLLQSSQQGNSSSSSSPYHHKRSKTTSPHSSSSNTKSIFGSYKKKSSKKNGTKSTPTSGNSFSLIGTNNKHYIYKPLKKLSDSSHPHHDGGVLSSNSSDVWQIELIEPSELRGIYALKRIKLVDDHDHGGDDDTTSYGSNLLLMRSIQKQNNNNNNRNSSASSSSSSSSSTIRNNRASSNSSSTTSAEAENGHSTTNHCVVSLFTSVPNSTSVSTGSNNVTTTTTNSTSTTSLSSLTPHAAAVVTTTSIDEDDHGNTETVTPPSTSTTMNISPGSAGSVPSSSTTTNSLKNSHQNTNITLMDLQHLNIVTYIDTFISQNIGGKFLNILQEFCTTSLQKLFQLKQDIPLNYQIQWSLHIAQALKYIHDECHIIHRDVKPDNILLKKVVLNNTLTNGGTPTNATTPHSHLTPQSSTNKEGSTSPSLPSQQQQQSKLIIKLADFDYAKQIDVSNAKTFCGSQEYIAPEIFKYGYYNHHVVQQKKKLHNHVTSTSLKQSSSTGGLSLTTNNNTPTTNTTSNYYYYTNKVDIWSYGVVVYQLLVSPLKLNHLPNFRDELAKNPNYVRNLLKDYLMEDHPITVIQGSATSTGTSDNNDPYYPENVTISSSLTSQQLHQQCMAQVVVDCLQLDPNQRPDAKDIVRRIEIIYYHTFNKGLNSVQK</sequence>
<organism evidence="3 4">
    <name type="scientific">Naegleria lovaniensis</name>
    <name type="common">Amoeba</name>
    <dbReference type="NCBI Taxonomy" id="51637"/>
    <lineage>
        <taxon>Eukaryota</taxon>
        <taxon>Discoba</taxon>
        <taxon>Heterolobosea</taxon>
        <taxon>Tetramitia</taxon>
        <taxon>Eutetramitia</taxon>
        <taxon>Vahlkampfiidae</taxon>
        <taxon>Naegleria</taxon>
    </lineage>
</organism>
<dbReference type="Proteomes" id="UP000816034">
    <property type="component" value="Unassembled WGS sequence"/>
</dbReference>
<comment type="caution">
    <text evidence="3">The sequence shown here is derived from an EMBL/GenBank/DDBJ whole genome shotgun (WGS) entry which is preliminary data.</text>
</comment>
<feature type="domain" description="Protein kinase" evidence="2">
    <location>
        <begin position="263"/>
        <end position="705"/>
    </location>
</feature>
<dbReference type="Pfam" id="PF00069">
    <property type="entry name" value="Pkinase"/>
    <property type="match status" value="1"/>
</dbReference>
<feature type="region of interest" description="Disordered" evidence="1">
    <location>
        <begin position="450"/>
        <end position="482"/>
    </location>
</feature>
<dbReference type="AlphaFoldDB" id="A0AA88KVP5"/>
<protein>
    <recommendedName>
        <fullName evidence="2">Protein kinase domain-containing protein</fullName>
    </recommendedName>
</protein>
<dbReference type="SMART" id="SM00220">
    <property type="entry name" value="S_TKc"/>
    <property type="match status" value="1"/>
</dbReference>
<dbReference type="RefSeq" id="XP_044553914.1">
    <property type="nucleotide sequence ID" value="XM_044689389.1"/>
</dbReference>
<name>A0AA88KVP5_NAELO</name>
<feature type="compositionally biased region" description="Low complexity" evidence="1">
    <location>
        <begin position="265"/>
        <end position="294"/>
    </location>
</feature>
<feature type="compositionally biased region" description="Low complexity" evidence="1">
    <location>
        <begin position="313"/>
        <end position="342"/>
    </location>
</feature>
<feature type="region of interest" description="Disordered" evidence="1">
    <location>
        <begin position="207"/>
        <end position="250"/>
    </location>
</feature>
<reference evidence="3 4" key="1">
    <citation type="journal article" date="2018" name="BMC Genomics">
        <title>The genome of Naegleria lovaniensis, the basis for a comparative approach to unravel pathogenicity factors of the human pathogenic amoeba N. fowleri.</title>
        <authorList>
            <person name="Liechti N."/>
            <person name="Schurch N."/>
            <person name="Bruggmann R."/>
            <person name="Wittwer M."/>
        </authorList>
    </citation>
    <scope>NUCLEOTIDE SEQUENCE [LARGE SCALE GENOMIC DNA]</scope>
    <source>
        <strain evidence="3 4">ATCC 30569</strain>
    </source>
</reference>
<dbReference type="GeneID" id="68105958"/>